<comment type="caution">
    <text evidence="4">The sequence shown here is derived from an EMBL/GenBank/DDBJ whole genome shotgun (WGS) entry which is preliminary data.</text>
</comment>
<feature type="region of interest" description="Disordered" evidence="1">
    <location>
        <begin position="1"/>
        <end position="24"/>
    </location>
</feature>
<dbReference type="AlphaFoldDB" id="A0A0G0LKV7"/>
<dbReference type="Gene3D" id="3.30.70.2390">
    <property type="match status" value="1"/>
</dbReference>
<evidence type="ECO:0000313" key="5">
    <source>
        <dbReference type="Proteomes" id="UP000034774"/>
    </source>
</evidence>
<dbReference type="STRING" id="1618572.UT17_C0004G0005"/>
<keyword evidence="2" id="KW-1133">Transmembrane helix</keyword>
<organism evidence="4 5">
    <name type="scientific">Candidatus Woesebacteria bacterium GW2011_GWB1_39_10</name>
    <dbReference type="NCBI Taxonomy" id="1618572"/>
    <lineage>
        <taxon>Bacteria</taxon>
        <taxon>Candidatus Woeseibacteriota</taxon>
    </lineage>
</organism>
<keyword evidence="2" id="KW-0472">Membrane</keyword>
<evidence type="ECO:0000256" key="2">
    <source>
        <dbReference type="SAM" id="Phobius"/>
    </source>
</evidence>
<sequence>MVVEEVDIEKTSETPEMTESSEHVEEIKEKVGELQDITEHISDDIEKSTEVQEEIVQAAEKVEPKIEDFAPVGSGIKNGPSPLIILIPGVLLLGALLGGIYFYQKNISSIPEITPTPVSIVLPTTVPTASPSAKLILSKYPVNVQNGSGIPGVAGDAKSLLTKAGFSVSATGNADSYDYSDTIIKVRSDVPAEFVTKLTSTLSGIYTVAGKIQDLPDTSKDLVVVIVGSSKSQ</sequence>
<evidence type="ECO:0000313" key="4">
    <source>
        <dbReference type="EMBL" id="KKQ91657.1"/>
    </source>
</evidence>
<gene>
    <name evidence="4" type="ORF">UT17_C0004G0005</name>
</gene>
<feature type="domain" description="LytR/CpsA/Psr regulator C-terminal" evidence="3">
    <location>
        <begin position="140"/>
        <end position="229"/>
    </location>
</feature>
<dbReference type="EMBL" id="LBVU01000004">
    <property type="protein sequence ID" value="KKQ91657.1"/>
    <property type="molecule type" value="Genomic_DNA"/>
</dbReference>
<evidence type="ECO:0000256" key="1">
    <source>
        <dbReference type="SAM" id="MobiDB-lite"/>
    </source>
</evidence>
<reference evidence="4 5" key="1">
    <citation type="journal article" date="2015" name="Nature">
        <title>rRNA introns, odd ribosomes, and small enigmatic genomes across a large radiation of phyla.</title>
        <authorList>
            <person name="Brown C.T."/>
            <person name="Hug L.A."/>
            <person name="Thomas B.C."/>
            <person name="Sharon I."/>
            <person name="Castelle C.J."/>
            <person name="Singh A."/>
            <person name="Wilkins M.J."/>
            <person name="Williams K.H."/>
            <person name="Banfield J.F."/>
        </authorList>
    </citation>
    <scope>NUCLEOTIDE SEQUENCE [LARGE SCALE GENOMIC DNA]</scope>
</reference>
<keyword evidence="2" id="KW-0812">Transmembrane</keyword>
<proteinExistence type="predicted"/>
<name>A0A0G0LKV7_9BACT</name>
<dbReference type="Pfam" id="PF13399">
    <property type="entry name" value="LytR_C"/>
    <property type="match status" value="1"/>
</dbReference>
<feature type="transmembrane region" description="Helical" evidence="2">
    <location>
        <begin position="83"/>
        <end position="103"/>
    </location>
</feature>
<accession>A0A0G0LKV7</accession>
<dbReference type="InterPro" id="IPR027381">
    <property type="entry name" value="LytR/CpsA/Psr_C"/>
</dbReference>
<protein>
    <recommendedName>
        <fullName evidence="3">LytR/CpsA/Psr regulator C-terminal domain-containing protein</fullName>
    </recommendedName>
</protein>
<evidence type="ECO:0000259" key="3">
    <source>
        <dbReference type="Pfam" id="PF13399"/>
    </source>
</evidence>
<dbReference type="Proteomes" id="UP000034774">
    <property type="component" value="Unassembled WGS sequence"/>
</dbReference>